<sequence>MEMAVRSRSEFLNILGSDLVRKLAALVSDYMGGPVGDPNNTLKAWKNLSNSLKAKLGSMVLPLGSLTIGLARHYELLFKVLADSVGIPCRLVKGKQYTGFDDAAMNFIKTDDGREYIVDLMADPGTLIPSDATGSHIEYEESFYSASPFSKGVDSSHIASSSSGGVLSLFEEHSESRNVSTSRNESDDRGEYLPSTNLIGPSDGDKVSKMSDDSRNPSNLKELAWEAPSRPNYPYAYASSPYGFFSRQRCQMCLRSDPLHKVIERLAIPGVRRLVIVKGPQMWAAGWQTALSQIRPSFIWWVVAQSVFYHLYNQLLLDLSPSLLPDRNLSYNSPRTEAPNSLQKG</sequence>
<proteinExistence type="predicted"/>
<dbReference type="EMBL" id="CM045765">
    <property type="protein sequence ID" value="KAI7999219.1"/>
    <property type="molecule type" value="Genomic_DNA"/>
</dbReference>
<accession>A0ACC0GE22</accession>
<name>A0ACC0GE22_9ERIC</name>
<organism evidence="1 2">
    <name type="scientific">Camellia lanceoleosa</name>
    <dbReference type="NCBI Taxonomy" id="1840588"/>
    <lineage>
        <taxon>Eukaryota</taxon>
        <taxon>Viridiplantae</taxon>
        <taxon>Streptophyta</taxon>
        <taxon>Embryophyta</taxon>
        <taxon>Tracheophyta</taxon>
        <taxon>Spermatophyta</taxon>
        <taxon>Magnoliopsida</taxon>
        <taxon>eudicotyledons</taxon>
        <taxon>Gunneridae</taxon>
        <taxon>Pentapetalae</taxon>
        <taxon>asterids</taxon>
        <taxon>Ericales</taxon>
        <taxon>Theaceae</taxon>
        <taxon>Camellia</taxon>
    </lineage>
</organism>
<dbReference type="Proteomes" id="UP001060215">
    <property type="component" value="Chromosome 8"/>
</dbReference>
<gene>
    <name evidence="1" type="ORF">LOK49_LG09G01690</name>
</gene>
<evidence type="ECO:0000313" key="2">
    <source>
        <dbReference type="Proteomes" id="UP001060215"/>
    </source>
</evidence>
<evidence type="ECO:0000313" key="1">
    <source>
        <dbReference type="EMBL" id="KAI7999219.1"/>
    </source>
</evidence>
<reference evidence="1 2" key="1">
    <citation type="journal article" date="2022" name="Plant J.">
        <title>Chromosome-level genome of Camellia lanceoleosa provides a valuable resource for understanding genome evolution and self-incompatibility.</title>
        <authorList>
            <person name="Gong W."/>
            <person name="Xiao S."/>
            <person name="Wang L."/>
            <person name="Liao Z."/>
            <person name="Chang Y."/>
            <person name="Mo W."/>
            <person name="Hu G."/>
            <person name="Li W."/>
            <person name="Zhao G."/>
            <person name="Zhu H."/>
            <person name="Hu X."/>
            <person name="Ji K."/>
            <person name="Xiang X."/>
            <person name="Song Q."/>
            <person name="Yuan D."/>
            <person name="Jin S."/>
            <person name="Zhang L."/>
        </authorList>
    </citation>
    <scope>NUCLEOTIDE SEQUENCE [LARGE SCALE GENOMIC DNA]</scope>
    <source>
        <strain evidence="1">SQ_2022a</strain>
    </source>
</reference>
<keyword evidence="1" id="KW-0808">Transferase</keyword>
<keyword evidence="2" id="KW-1185">Reference proteome</keyword>
<keyword evidence="1" id="KW-0418">Kinase</keyword>
<protein>
    <submittedName>
        <fullName evidence="1">Serine/threonine-protein kinase SIS8</fullName>
    </submittedName>
</protein>
<comment type="caution">
    <text evidence="1">The sequence shown here is derived from an EMBL/GenBank/DDBJ whole genome shotgun (WGS) entry which is preliminary data.</text>
</comment>